<dbReference type="PROSITE" id="PS51194">
    <property type="entry name" value="HELICASE_CTER"/>
    <property type="match status" value="1"/>
</dbReference>
<evidence type="ECO:0000256" key="6">
    <source>
        <dbReference type="ARBA" id="ARBA00022806"/>
    </source>
</evidence>
<evidence type="ECO:0000256" key="10">
    <source>
        <dbReference type="ARBA" id="ARBA00047984"/>
    </source>
</evidence>
<reference evidence="14 15" key="1">
    <citation type="journal article" date="2023" name="Elife">
        <title>Identification of key yeast species and microbe-microbe interactions impacting larval growth of Drosophila in the wild.</title>
        <authorList>
            <person name="Mure A."/>
            <person name="Sugiura Y."/>
            <person name="Maeda R."/>
            <person name="Honda K."/>
            <person name="Sakurai N."/>
            <person name="Takahashi Y."/>
            <person name="Watada M."/>
            <person name="Katoh T."/>
            <person name="Gotoh A."/>
            <person name="Gotoh Y."/>
            <person name="Taniguchi I."/>
            <person name="Nakamura K."/>
            <person name="Hayashi T."/>
            <person name="Katayama T."/>
            <person name="Uemura T."/>
            <person name="Hattori Y."/>
        </authorList>
    </citation>
    <scope>NUCLEOTIDE SEQUENCE [LARGE SCALE GENOMIC DNA]</scope>
    <source>
        <strain evidence="14 15">PK-24</strain>
    </source>
</reference>
<dbReference type="EC" id="3.6.4.13" evidence="3"/>
<feature type="domain" description="Helicase ATP-binding" evidence="12">
    <location>
        <begin position="434"/>
        <end position="612"/>
    </location>
</feature>
<evidence type="ECO:0000259" key="13">
    <source>
        <dbReference type="PROSITE" id="PS51194"/>
    </source>
</evidence>
<sequence>MAKKSFYGKAGASLSDNEEQENNSSQQNVSENNIINSETNTMTSLENEKSKRKRRIKEELLEQHKEKISRKKKKRLDKYIEHQLKREEKEILFKKLEETRIDTSMLRSAKLIGTGDRKTKKEKIIEAMELERLGKGNDETKALLYEEREVKNWSDLLEDNKPSEKDEVSDDENEFKSTSAAGGGFIDYRPAKPFSGMGTGFGFGDIEKVKPKKKKKNYSWRTKIEQDEKKDKQQEDEMDFLSDSSDEEGGDGDSSDEKNLEGDSNISASDESEEENEDEGSVAEIDNDKDDEENEENEEEEEEEEEDDDEDDEGDESEENEEVSSDENDEESDVEIEVNIKKEHTEKAKDFKAWAEEQARQAEGRESFVAPVAPQMEYKSIVREEDLDDGLKEDFIPINESLKRKIVTVNVIRNNEIQEARSSLPVYAEESRIMEAIHHNDCVIICGETGSGKTTQVPQFLFESGYGVKGSDTPGMIGITQPRRVAAVSMAKRVGNELGNYSDKVGYQIRFDATVGDQTALKFMTDGVLLREMMTDFLLMKYSALIIDEAHERNVNTDILIGMLSRVLKLRREYHEKQPDKFHPLKLIIMSATLRVSDFSENKVLFDTPPPILKVDARQYPVSVHFNKRTPFEYTEEAFRKTCKIHRRLPKGAILVFMTGKAEIVAMVKKLRNEFPLKGKNGKKIVDKSYEDNDLVDVKVDANNADIEAEEIDFDVKEIEINEDYNEDEEDEEEEGFEETLEEDQTENDPLYVLPLYSLLPTSEQMKIFEDPPKGSRLCVVATNVAETSLTIPNVRYVVDCGRAKERKYDEETTVQSFEIDWISKASADQRAGRAGRTGPGHCYRLFSSAVYESEFEQFSKPEILRMPVEGVVLNMKSMGIQTVINFPFPTPPNRAMLKKSEELLKYLGALDKQKATITSIGKKMSLFPLSPRFSKILLIANQQGCLPYVIALVSGMSVGDPFLSEYDLGIQVNETAAKKEGGDDDDDDYEKVVEHVSQFDLENKRKLRQKFNKSHEMFSKLDKHSDSLKLLSAICASDHIPKNKRTKFYEEHFLREKQMKEILKLRKQLTYIVKLHTMKESIAVSNVVTEEEMKLAKPTKQQVSAIKQMIAAGFIDQIAFRLDTINKEFKLTNNMKIMNIPYITPNYIPEKTSNTYEESDSYVYIHPSSIIMKTGKAPDYLVYSHLQKSSGKSKKIRIQPLNDITSLALSNVGKSTGLITYSKPLGKPVVKVDDKGHETRECYVVPRYGANIASGSGGVDLLPEKVTQSKKGGIWETL</sequence>
<accession>A0AAV5R1A8</accession>
<dbReference type="Pfam" id="PF00271">
    <property type="entry name" value="Helicase_C"/>
    <property type="match status" value="1"/>
</dbReference>
<dbReference type="InterPro" id="IPR014001">
    <property type="entry name" value="Helicase_ATP-bd"/>
</dbReference>
<dbReference type="Gene3D" id="3.40.50.300">
    <property type="entry name" value="P-loop containing nucleotide triphosphate hydrolases"/>
    <property type="match status" value="2"/>
</dbReference>
<dbReference type="GO" id="GO:0003724">
    <property type="term" value="F:RNA helicase activity"/>
    <property type="evidence" value="ECO:0007669"/>
    <property type="project" value="UniProtKB-EC"/>
</dbReference>
<evidence type="ECO:0000313" key="14">
    <source>
        <dbReference type="EMBL" id="GMM45271.1"/>
    </source>
</evidence>
<dbReference type="Proteomes" id="UP001378960">
    <property type="component" value="Unassembled WGS sequence"/>
</dbReference>
<keyword evidence="4" id="KW-0547">Nucleotide-binding</keyword>
<evidence type="ECO:0000256" key="7">
    <source>
        <dbReference type="ARBA" id="ARBA00022840"/>
    </source>
</evidence>
<dbReference type="SMART" id="SM00487">
    <property type="entry name" value="DEXDc"/>
    <property type="match status" value="1"/>
</dbReference>
<dbReference type="GO" id="GO:0000462">
    <property type="term" value="P:maturation of SSU-rRNA from tricistronic rRNA transcript (SSU-rRNA, 5.8S rRNA, LSU-rRNA)"/>
    <property type="evidence" value="ECO:0007669"/>
    <property type="project" value="TreeGrafter"/>
</dbReference>
<organism evidence="14 15">
    <name type="scientific">Pichia kluyveri</name>
    <name type="common">Yeast</name>
    <dbReference type="NCBI Taxonomy" id="36015"/>
    <lineage>
        <taxon>Eukaryota</taxon>
        <taxon>Fungi</taxon>
        <taxon>Dikarya</taxon>
        <taxon>Ascomycota</taxon>
        <taxon>Saccharomycotina</taxon>
        <taxon>Pichiomycetes</taxon>
        <taxon>Pichiales</taxon>
        <taxon>Pichiaceae</taxon>
        <taxon>Pichia</taxon>
    </lineage>
</organism>
<dbReference type="AlphaFoldDB" id="A0AAV5R1A8"/>
<dbReference type="PANTHER" id="PTHR18934:SF99">
    <property type="entry name" value="ATP-DEPENDENT RNA HELICASE DHX37-RELATED"/>
    <property type="match status" value="1"/>
</dbReference>
<evidence type="ECO:0000256" key="1">
    <source>
        <dbReference type="ARBA" id="ARBA00004604"/>
    </source>
</evidence>
<feature type="region of interest" description="Disordered" evidence="11">
    <location>
        <begin position="724"/>
        <end position="746"/>
    </location>
</feature>
<dbReference type="GO" id="GO:0016787">
    <property type="term" value="F:hydrolase activity"/>
    <property type="evidence" value="ECO:0007669"/>
    <property type="project" value="UniProtKB-KW"/>
</dbReference>
<feature type="compositionally biased region" description="Basic and acidic residues" evidence="11">
    <location>
        <begin position="155"/>
        <end position="166"/>
    </location>
</feature>
<evidence type="ECO:0000256" key="3">
    <source>
        <dbReference type="ARBA" id="ARBA00012552"/>
    </source>
</evidence>
<dbReference type="InterPro" id="IPR002464">
    <property type="entry name" value="DNA/RNA_helicase_DEAH_CS"/>
</dbReference>
<protein>
    <recommendedName>
        <fullName evidence="3">RNA helicase</fullName>
        <ecNumber evidence="3">3.6.4.13</ecNumber>
    </recommendedName>
</protein>
<dbReference type="FunFam" id="3.40.50.300:FF:003770">
    <property type="entry name" value="ATP-dependent RNA helicase DHR1, putative"/>
    <property type="match status" value="1"/>
</dbReference>
<evidence type="ECO:0000256" key="2">
    <source>
        <dbReference type="ARBA" id="ARBA00008792"/>
    </source>
</evidence>
<feature type="compositionally biased region" description="Acidic residues" evidence="11">
    <location>
        <begin position="270"/>
        <end position="335"/>
    </location>
</feature>
<dbReference type="InterPro" id="IPR048333">
    <property type="entry name" value="HA2_WH"/>
</dbReference>
<evidence type="ECO:0000313" key="15">
    <source>
        <dbReference type="Proteomes" id="UP001378960"/>
    </source>
</evidence>
<dbReference type="Pfam" id="PF21010">
    <property type="entry name" value="HA2_C"/>
    <property type="match status" value="1"/>
</dbReference>
<dbReference type="InterPro" id="IPR007502">
    <property type="entry name" value="Helicase-assoc_dom"/>
</dbReference>
<dbReference type="Pfam" id="PF00270">
    <property type="entry name" value="DEAD"/>
    <property type="match status" value="1"/>
</dbReference>
<dbReference type="InterPro" id="IPR011545">
    <property type="entry name" value="DEAD/DEAH_box_helicase_dom"/>
</dbReference>
<dbReference type="GO" id="GO:0005730">
    <property type="term" value="C:nucleolus"/>
    <property type="evidence" value="ECO:0007669"/>
    <property type="project" value="UniProtKB-SubCell"/>
</dbReference>
<dbReference type="PROSITE" id="PS00690">
    <property type="entry name" value="DEAH_ATP_HELICASE"/>
    <property type="match status" value="1"/>
</dbReference>
<feature type="domain" description="Helicase C-terminal" evidence="13">
    <location>
        <begin position="711"/>
        <end position="880"/>
    </location>
</feature>
<dbReference type="CDD" id="cd18791">
    <property type="entry name" value="SF2_C_RHA"/>
    <property type="match status" value="1"/>
</dbReference>
<keyword evidence="15" id="KW-1185">Reference proteome</keyword>
<dbReference type="CDD" id="cd17982">
    <property type="entry name" value="DEXHc_DHX37"/>
    <property type="match status" value="1"/>
</dbReference>
<comment type="caution">
    <text evidence="14">The sequence shown here is derived from an EMBL/GenBank/DDBJ whole genome shotgun (WGS) entry which is preliminary data.</text>
</comment>
<evidence type="ECO:0000256" key="11">
    <source>
        <dbReference type="SAM" id="MobiDB-lite"/>
    </source>
</evidence>
<dbReference type="SMART" id="SM00847">
    <property type="entry name" value="HA2"/>
    <property type="match status" value="1"/>
</dbReference>
<dbReference type="InterPro" id="IPR027417">
    <property type="entry name" value="P-loop_NTPase"/>
</dbReference>
<dbReference type="Pfam" id="PF07717">
    <property type="entry name" value="OB_NTP_bind"/>
    <property type="match status" value="1"/>
</dbReference>
<feature type="compositionally biased region" description="Low complexity" evidence="11">
    <location>
        <begin position="22"/>
        <end position="44"/>
    </location>
</feature>
<dbReference type="SUPFAM" id="SSF52540">
    <property type="entry name" value="P-loop containing nucleoside triphosphate hydrolases"/>
    <property type="match status" value="1"/>
</dbReference>
<dbReference type="Gene3D" id="1.20.120.1080">
    <property type="match status" value="1"/>
</dbReference>
<evidence type="ECO:0000256" key="8">
    <source>
        <dbReference type="ARBA" id="ARBA00022884"/>
    </source>
</evidence>
<dbReference type="InterPro" id="IPR001650">
    <property type="entry name" value="Helicase_C-like"/>
</dbReference>
<dbReference type="GO" id="GO:0003723">
    <property type="term" value="F:RNA binding"/>
    <property type="evidence" value="ECO:0007669"/>
    <property type="project" value="UniProtKB-KW"/>
</dbReference>
<keyword evidence="5" id="KW-0378">Hydrolase</keyword>
<comment type="similarity">
    <text evidence="2">Belongs to the DEAD box helicase family. DEAH subfamily.</text>
</comment>
<keyword evidence="6 14" id="KW-0347">Helicase</keyword>
<evidence type="ECO:0000256" key="5">
    <source>
        <dbReference type="ARBA" id="ARBA00022801"/>
    </source>
</evidence>
<keyword evidence="8" id="KW-0694">RNA-binding</keyword>
<comment type="subcellular location">
    <subcellularLocation>
        <location evidence="1">Nucleus</location>
        <location evidence="1">Nucleolus</location>
    </subcellularLocation>
</comment>
<evidence type="ECO:0000259" key="12">
    <source>
        <dbReference type="PROSITE" id="PS51192"/>
    </source>
</evidence>
<evidence type="ECO:0000256" key="9">
    <source>
        <dbReference type="ARBA" id="ARBA00023242"/>
    </source>
</evidence>
<dbReference type="Pfam" id="PF04408">
    <property type="entry name" value="WHD_HA2"/>
    <property type="match status" value="1"/>
</dbReference>
<feature type="region of interest" description="Disordered" evidence="11">
    <location>
        <begin position="1"/>
        <end position="57"/>
    </location>
</feature>
<dbReference type="SMART" id="SM00490">
    <property type="entry name" value="HELICc"/>
    <property type="match status" value="1"/>
</dbReference>
<dbReference type="EMBL" id="BTGB01000002">
    <property type="protein sequence ID" value="GMM45271.1"/>
    <property type="molecule type" value="Genomic_DNA"/>
</dbReference>
<proteinExistence type="inferred from homology"/>
<dbReference type="GO" id="GO:1990904">
    <property type="term" value="C:ribonucleoprotein complex"/>
    <property type="evidence" value="ECO:0007669"/>
    <property type="project" value="UniProtKB-ARBA"/>
</dbReference>
<dbReference type="InterPro" id="IPR011709">
    <property type="entry name" value="DEAD-box_helicase_OB_fold"/>
</dbReference>
<keyword evidence="7" id="KW-0067">ATP-binding</keyword>
<dbReference type="PANTHER" id="PTHR18934">
    <property type="entry name" value="ATP-DEPENDENT RNA HELICASE"/>
    <property type="match status" value="1"/>
</dbReference>
<gene>
    <name evidence="14" type="ORF">DAPK24_018460</name>
</gene>
<dbReference type="FunFam" id="3.40.50.300:FF:000637">
    <property type="entry name" value="ATP-dependent RNA helicase DHX37/DHR1"/>
    <property type="match status" value="1"/>
</dbReference>
<comment type="catalytic activity">
    <reaction evidence="10">
        <text>ATP + H2O = ADP + phosphate + H(+)</text>
        <dbReference type="Rhea" id="RHEA:13065"/>
        <dbReference type="ChEBI" id="CHEBI:15377"/>
        <dbReference type="ChEBI" id="CHEBI:15378"/>
        <dbReference type="ChEBI" id="CHEBI:30616"/>
        <dbReference type="ChEBI" id="CHEBI:43474"/>
        <dbReference type="ChEBI" id="CHEBI:456216"/>
        <dbReference type="EC" id="3.6.4.13"/>
    </reaction>
</comment>
<dbReference type="PROSITE" id="PS51192">
    <property type="entry name" value="HELICASE_ATP_BIND_1"/>
    <property type="match status" value="1"/>
</dbReference>
<dbReference type="GO" id="GO:0005524">
    <property type="term" value="F:ATP binding"/>
    <property type="evidence" value="ECO:0007669"/>
    <property type="project" value="UniProtKB-KW"/>
</dbReference>
<feature type="region of interest" description="Disordered" evidence="11">
    <location>
        <begin position="155"/>
        <end position="335"/>
    </location>
</feature>
<feature type="compositionally biased region" description="Acidic residues" evidence="11">
    <location>
        <begin position="236"/>
        <end position="254"/>
    </location>
</feature>
<evidence type="ECO:0000256" key="4">
    <source>
        <dbReference type="ARBA" id="ARBA00022741"/>
    </source>
</evidence>
<keyword evidence="9" id="KW-0539">Nucleus</keyword>
<name>A0AAV5R1A8_PICKL</name>
<feature type="compositionally biased region" description="Basic and acidic residues" evidence="11">
    <location>
        <begin position="222"/>
        <end position="235"/>
    </location>
</feature>